<dbReference type="RefSeq" id="WP_257121667.1">
    <property type="nucleotide sequence ID" value="NZ_CP099464.1"/>
</dbReference>
<evidence type="ECO:0000313" key="3">
    <source>
        <dbReference type="EMBL" id="UUO16528.1"/>
    </source>
</evidence>
<organism evidence="3 4">
    <name type="scientific">Dolichospermum heterosporum TAC447</name>
    <dbReference type="NCBI Taxonomy" id="747523"/>
    <lineage>
        <taxon>Bacteria</taxon>
        <taxon>Bacillati</taxon>
        <taxon>Cyanobacteriota</taxon>
        <taxon>Cyanophyceae</taxon>
        <taxon>Nostocales</taxon>
        <taxon>Aphanizomenonaceae</taxon>
        <taxon>Dolichospermum</taxon>
        <taxon>Dolichospermum heterosporum</taxon>
    </lineage>
</organism>
<proteinExistence type="predicted"/>
<keyword evidence="1" id="KW-0175">Coiled coil</keyword>
<keyword evidence="2" id="KW-0472">Membrane</keyword>
<dbReference type="EMBL" id="CP099464">
    <property type="protein sequence ID" value="UUO16528.1"/>
    <property type="molecule type" value="Genomic_DNA"/>
</dbReference>
<gene>
    <name evidence="3" type="ORF">NG743_05690</name>
</gene>
<feature type="transmembrane region" description="Helical" evidence="2">
    <location>
        <begin position="94"/>
        <end position="111"/>
    </location>
</feature>
<evidence type="ECO:0000313" key="4">
    <source>
        <dbReference type="Proteomes" id="UP001057561"/>
    </source>
</evidence>
<protein>
    <submittedName>
        <fullName evidence="3">DUF4158 domain-containing protein</fullName>
    </submittedName>
</protein>
<feature type="transmembrane region" description="Helical" evidence="2">
    <location>
        <begin position="6"/>
        <end position="26"/>
    </location>
</feature>
<accession>A0ABY5M0Z9</accession>
<name>A0ABY5M0Z9_9CYAN</name>
<keyword evidence="2" id="KW-0812">Transmembrane</keyword>
<evidence type="ECO:0000256" key="2">
    <source>
        <dbReference type="SAM" id="Phobius"/>
    </source>
</evidence>
<keyword evidence="2" id="KW-1133">Transmembrane helix</keyword>
<evidence type="ECO:0000256" key="1">
    <source>
        <dbReference type="SAM" id="Coils"/>
    </source>
</evidence>
<feature type="transmembrane region" description="Helical" evidence="2">
    <location>
        <begin position="47"/>
        <end position="65"/>
    </location>
</feature>
<sequence>MNLPLEVILSLVLEILIGLWLIWQAIKINSNTDIFQIVVNWLRNRPIILPSLVFLMFPFLAPHIIQDLLTVTNVVINNSSVNNMYISDKVLEKILYILATVTSFLIGNSLLEGFKNNQGKRKVAKIIIASMESHLDNLEEILKYLNEKLSESLMNRINNKVNQIRKNYIYESALKEVGILTSKHIDIISKSSISLNYIIDETPRVYDLQNKSEDAKSKKYVRMGIEEIFINIKLDIMVLSREILQDNEKFNTYREKVKDVYSQMKIHINESCVLDEHEQRTSNIHYSSQNMEGILERIETLFDGYSLLTELNDSYNKKKIEFERKRNIDFF</sequence>
<feature type="coiled-coil region" evidence="1">
    <location>
        <begin position="128"/>
        <end position="155"/>
    </location>
</feature>
<dbReference type="Proteomes" id="UP001057561">
    <property type="component" value="Chromosome"/>
</dbReference>
<keyword evidence="4" id="KW-1185">Reference proteome</keyword>
<reference evidence="3" key="1">
    <citation type="submission" date="2022-06" db="EMBL/GenBank/DDBJ databases">
        <title>Nostosin G and Spiroidesin B from the Cyanobacterium Dolichospermum sp. NIES-1697.</title>
        <authorList>
            <person name="Phan C.-S."/>
            <person name="Mehjabin J.J."/>
            <person name="Anas A.R.J."/>
            <person name="Hayasaka M."/>
            <person name="Onoki R."/>
            <person name="Wang J."/>
            <person name="Umezawa T."/>
            <person name="Washio K."/>
            <person name="Morikawa M."/>
            <person name="Okino T."/>
        </authorList>
    </citation>
    <scope>NUCLEOTIDE SEQUENCE</scope>
    <source>
        <strain evidence="3">NIES-1697</strain>
    </source>
</reference>